<dbReference type="EMBL" id="KN880485">
    <property type="protein sequence ID" value="KIY69382.1"/>
    <property type="molecule type" value="Genomic_DNA"/>
</dbReference>
<protein>
    <submittedName>
        <fullName evidence="2">Uncharacterized protein</fullName>
    </submittedName>
</protein>
<sequence>MISSLDFAVPPRPSDHWLENPGWIDGATNPAIMYHTHEELLRTLRHWAPESPHIPDLEARIQRMHAQAQDRVRRPHHHPHESPHPVNRHLEVHPDAYVEPAAEPVQPTETGVRGRLQQSQPKKRPVGKPVDMHLASLSRAEIIGKAYAAHHLEGTYRVGVEVGPGIRILYAGSGSKSTAPLIETDADLRSVLTPLFAKKSRVQVTLELDVDHLGAFRLANPATAPNQVDNGSVAGGNVAVHGTKVPTLGGMPIESILHGDIILALMKEWKCDNAEHAGENGCPGYCYRDALGNHIGLNFPRFRVWAAGIASHQYTLKHPPPTQEFDGAHVGRSGPKARGRGTATAAPVPAAPPPTSSAMSEAVMGLLAKELLDDRRRRRRHDDSDNDGSSPPRPSRKRQRHSSPQIIDIPSSPFVPDTSAADMLDVCLSDFKTRYNINFDNFREVLLEAEYTPDIMCDVGLESLKAIISAPPGQIIKFCKFCKHWTKHVQERKETKKEIDD</sequence>
<dbReference type="Proteomes" id="UP000054007">
    <property type="component" value="Unassembled WGS sequence"/>
</dbReference>
<evidence type="ECO:0000313" key="3">
    <source>
        <dbReference type="Proteomes" id="UP000054007"/>
    </source>
</evidence>
<name>A0A0D7BFV2_9AGAR</name>
<dbReference type="OrthoDB" id="3261928at2759"/>
<proteinExistence type="predicted"/>
<gene>
    <name evidence="2" type="ORF">CYLTODRAFT_349638</name>
</gene>
<feature type="region of interest" description="Disordered" evidence="1">
    <location>
        <begin position="371"/>
        <end position="414"/>
    </location>
</feature>
<feature type="region of interest" description="Disordered" evidence="1">
    <location>
        <begin position="103"/>
        <end position="128"/>
    </location>
</feature>
<dbReference type="AlphaFoldDB" id="A0A0D7BFV2"/>
<feature type="region of interest" description="Disordered" evidence="1">
    <location>
        <begin position="317"/>
        <end position="359"/>
    </location>
</feature>
<evidence type="ECO:0000256" key="1">
    <source>
        <dbReference type="SAM" id="MobiDB-lite"/>
    </source>
</evidence>
<feature type="region of interest" description="Disordered" evidence="1">
    <location>
        <begin position="68"/>
        <end position="88"/>
    </location>
</feature>
<reference evidence="2 3" key="1">
    <citation type="journal article" date="2015" name="Fungal Genet. Biol.">
        <title>Evolution of novel wood decay mechanisms in Agaricales revealed by the genome sequences of Fistulina hepatica and Cylindrobasidium torrendii.</title>
        <authorList>
            <person name="Floudas D."/>
            <person name="Held B.W."/>
            <person name="Riley R."/>
            <person name="Nagy L.G."/>
            <person name="Koehler G."/>
            <person name="Ransdell A.S."/>
            <person name="Younus H."/>
            <person name="Chow J."/>
            <person name="Chiniquy J."/>
            <person name="Lipzen A."/>
            <person name="Tritt A."/>
            <person name="Sun H."/>
            <person name="Haridas S."/>
            <person name="LaButti K."/>
            <person name="Ohm R.A."/>
            <person name="Kues U."/>
            <person name="Blanchette R.A."/>
            <person name="Grigoriev I.V."/>
            <person name="Minto R.E."/>
            <person name="Hibbett D.S."/>
        </authorList>
    </citation>
    <scope>NUCLEOTIDE SEQUENCE [LARGE SCALE GENOMIC DNA]</scope>
    <source>
        <strain evidence="2 3">FP15055 ss-10</strain>
    </source>
</reference>
<accession>A0A0D7BFV2</accession>
<evidence type="ECO:0000313" key="2">
    <source>
        <dbReference type="EMBL" id="KIY69382.1"/>
    </source>
</evidence>
<keyword evidence="3" id="KW-1185">Reference proteome</keyword>
<feature type="compositionally biased region" description="Low complexity" evidence="1">
    <location>
        <begin position="402"/>
        <end position="412"/>
    </location>
</feature>
<organism evidence="2 3">
    <name type="scientific">Cylindrobasidium torrendii FP15055 ss-10</name>
    <dbReference type="NCBI Taxonomy" id="1314674"/>
    <lineage>
        <taxon>Eukaryota</taxon>
        <taxon>Fungi</taxon>
        <taxon>Dikarya</taxon>
        <taxon>Basidiomycota</taxon>
        <taxon>Agaricomycotina</taxon>
        <taxon>Agaricomycetes</taxon>
        <taxon>Agaricomycetidae</taxon>
        <taxon>Agaricales</taxon>
        <taxon>Marasmiineae</taxon>
        <taxon>Physalacriaceae</taxon>
        <taxon>Cylindrobasidium</taxon>
    </lineage>
</organism>